<feature type="transmembrane region" description="Helical" evidence="1">
    <location>
        <begin position="6"/>
        <end position="30"/>
    </location>
</feature>
<sequence>MKKSTVFYKIFLPMFLLGAVLVIGFSLFIYQNTYESIESSYLTDKKNLLRQVKTNVEWKIRTIEYSFSTYGSTKNFSDIFKHPLTYTNYSTYSEIRKELNFIETIVMDDNNYDLLSLAGKWGVINGSLTQLTEEEVERYQQKYINNKDNLFWQKKNMHWELLR</sequence>
<keyword evidence="1" id="KW-1133">Transmembrane helix</keyword>
<reference evidence="2 3" key="1">
    <citation type="submission" date="2012-12" db="EMBL/GenBank/DDBJ databases">
        <title>The Genome Sequence of Enterococcus faecium E2039.</title>
        <authorList>
            <consortium name="The Broad Institute Genome Sequencing Platform"/>
            <consortium name="The Broad Institute Genome Sequencing Center for Infectious Disease"/>
            <person name="Earl A.M."/>
            <person name="Gilmore M.S."/>
            <person name="van Schaik W."/>
            <person name="Lebreton F."/>
            <person name="Willems R.J."/>
            <person name="Walker B."/>
            <person name="Young S.K."/>
            <person name="Zeng Q."/>
            <person name="Gargeya S."/>
            <person name="Fitzgerald M."/>
            <person name="Haas B."/>
            <person name="Abouelleil A."/>
            <person name="Alvarado L."/>
            <person name="Arachchi H.M."/>
            <person name="Berlin A.M."/>
            <person name="Chapman S.B."/>
            <person name="Dewar J."/>
            <person name="Goldberg J."/>
            <person name="Griggs A."/>
            <person name="Gujja S."/>
            <person name="Hansen M."/>
            <person name="Howarth C."/>
            <person name="Imamovic A."/>
            <person name="Larimer J."/>
            <person name="McCowan C."/>
            <person name="Murphy C."/>
            <person name="Neiman D."/>
            <person name="Pearson M."/>
            <person name="Priest M."/>
            <person name="Roberts A."/>
            <person name="Saif S."/>
            <person name="Shea T."/>
            <person name="Sisk P."/>
            <person name="Sykes S."/>
            <person name="Wortman J."/>
            <person name="Nusbaum C."/>
            <person name="Birren B."/>
        </authorList>
    </citation>
    <scope>NUCLEOTIDE SEQUENCE [LARGE SCALE GENOMIC DNA]</scope>
    <source>
        <strain evidence="2 3">E2039</strain>
    </source>
</reference>
<protein>
    <recommendedName>
        <fullName evidence="4">AraC family transcriptional regulator</fullName>
    </recommendedName>
</protein>
<dbReference type="EMBL" id="AHXS01000030">
    <property type="protein sequence ID" value="ELB37819.1"/>
    <property type="molecule type" value="Genomic_DNA"/>
</dbReference>
<dbReference type="AlphaFoldDB" id="A0A829A0C7"/>
<comment type="caution">
    <text evidence="2">The sequence shown here is derived from an EMBL/GenBank/DDBJ whole genome shotgun (WGS) entry which is preliminary data.</text>
</comment>
<organism evidence="2 3">
    <name type="scientific">Enterococcus faecium EnGen0026</name>
    <dbReference type="NCBI Taxonomy" id="1138917"/>
    <lineage>
        <taxon>Bacteria</taxon>
        <taxon>Bacillati</taxon>
        <taxon>Bacillota</taxon>
        <taxon>Bacilli</taxon>
        <taxon>Lactobacillales</taxon>
        <taxon>Enterococcaceae</taxon>
        <taxon>Enterococcus</taxon>
    </lineage>
</organism>
<dbReference type="Proteomes" id="UP000010504">
    <property type="component" value="Unassembled WGS sequence"/>
</dbReference>
<evidence type="ECO:0000313" key="2">
    <source>
        <dbReference type="EMBL" id="ELB37819.1"/>
    </source>
</evidence>
<keyword evidence="1" id="KW-0812">Transmembrane</keyword>
<keyword evidence="1" id="KW-0472">Membrane</keyword>
<evidence type="ECO:0008006" key="4">
    <source>
        <dbReference type="Google" id="ProtNLM"/>
    </source>
</evidence>
<accession>A0A829A0C7</accession>
<evidence type="ECO:0000313" key="3">
    <source>
        <dbReference type="Proteomes" id="UP000010504"/>
    </source>
</evidence>
<name>A0A829A0C7_ENTFC</name>
<evidence type="ECO:0000256" key="1">
    <source>
        <dbReference type="SAM" id="Phobius"/>
    </source>
</evidence>
<gene>
    <name evidence="2" type="ORF">OKA_05733</name>
</gene>
<proteinExistence type="predicted"/>